<dbReference type="AlphaFoldDB" id="A0A1H9MFW4"/>
<dbReference type="RefSeq" id="WP_092678119.1">
    <property type="nucleotide sequence ID" value="NZ_FOGC01000015.1"/>
</dbReference>
<keyword evidence="1" id="KW-0472">Membrane</keyword>
<feature type="transmembrane region" description="Helical" evidence="1">
    <location>
        <begin position="72"/>
        <end position="94"/>
    </location>
</feature>
<evidence type="ECO:0000256" key="1">
    <source>
        <dbReference type="SAM" id="Phobius"/>
    </source>
</evidence>
<accession>A0A1H9MFW4</accession>
<dbReference type="Proteomes" id="UP000242515">
    <property type="component" value="Unassembled WGS sequence"/>
</dbReference>
<gene>
    <name evidence="2" type="ORF">SAMN05216522_1158</name>
</gene>
<evidence type="ECO:0008006" key="4">
    <source>
        <dbReference type="Google" id="ProtNLM"/>
    </source>
</evidence>
<feature type="transmembrane region" description="Helical" evidence="1">
    <location>
        <begin position="106"/>
        <end position="125"/>
    </location>
</feature>
<dbReference type="InterPro" id="IPR019690">
    <property type="entry name" value="DUF2569"/>
</dbReference>
<dbReference type="STRING" id="988801.SAMN05216522_1158"/>
<dbReference type="OrthoDB" id="9155572at2"/>
<dbReference type="EMBL" id="FOGC01000015">
    <property type="protein sequence ID" value="SER22053.1"/>
    <property type="molecule type" value="Genomic_DNA"/>
</dbReference>
<sequence>MKCIECNCSEANKESGLCDACENIESRKINGLLYLPAIGLILGIVRSTKDICSFTMIVVDHFEETSFLSFDAMAAVTFLIVDFLTPLYASLSFFRRKKNTRKVMIIYYLIGMISALYFSVLPVVVDNTQYEREDIGIILNGLFGVVIWIPYFLLSKRINTVFCR</sequence>
<feature type="transmembrane region" description="Helical" evidence="1">
    <location>
        <begin position="137"/>
        <end position="154"/>
    </location>
</feature>
<keyword evidence="1" id="KW-0812">Transmembrane</keyword>
<protein>
    <recommendedName>
        <fullName evidence="4">DUF2569 domain-containing protein</fullName>
    </recommendedName>
</protein>
<name>A0A1H9MFW4_9GAMM</name>
<keyword evidence="3" id="KW-1185">Reference proteome</keyword>
<keyword evidence="1" id="KW-1133">Transmembrane helix</keyword>
<evidence type="ECO:0000313" key="3">
    <source>
        <dbReference type="Proteomes" id="UP000242515"/>
    </source>
</evidence>
<reference evidence="3" key="1">
    <citation type="submission" date="2016-10" db="EMBL/GenBank/DDBJ databases">
        <authorList>
            <person name="Varghese N."/>
            <person name="Submissions S."/>
        </authorList>
    </citation>
    <scope>NUCLEOTIDE SEQUENCE [LARGE SCALE GENOMIC DNA]</scope>
    <source>
        <strain evidence="3">8N4</strain>
    </source>
</reference>
<organism evidence="2 3">
    <name type="scientific">Rosenbergiella nectarea</name>
    <dbReference type="NCBI Taxonomy" id="988801"/>
    <lineage>
        <taxon>Bacteria</taxon>
        <taxon>Pseudomonadati</taxon>
        <taxon>Pseudomonadota</taxon>
        <taxon>Gammaproteobacteria</taxon>
        <taxon>Enterobacterales</taxon>
        <taxon>Erwiniaceae</taxon>
        <taxon>Rosenbergiella</taxon>
    </lineage>
</organism>
<proteinExistence type="predicted"/>
<dbReference type="Pfam" id="PF10754">
    <property type="entry name" value="DUF2569"/>
    <property type="match status" value="1"/>
</dbReference>
<evidence type="ECO:0000313" key="2">
    <source>
        <dbReference type="EMBL" id="SER22053.1"/>
    </source>
</evidence>